<dbReference type="GO" id="GO:0032259">
    <property type="term" value="P:methylation"/>
    <property type="evidence" value="ECO:0007669"/>
    <property type="project" value="UniProtKB-KW"/>
</dbReference>
<dbReference type="PANTHER" id="PTHR37524:SF2">
    <property type="entry name" value="RIBOSOMAL RNA METHYLTRANSFERASE FTSJ DOMAIN-CONTAINING PROTEIN"/>
    <property type="match status" value="1"/>
</dbReference>
<evidence type="ECO:0000259" key="1">
    <source>
        <dbReference type="Pfam" id="PF01728"/>
    </source>
</evidence>
<dbReference type="Gene3D" id="3.40.50.150">
    <property type="entry name" value="Vaccinia Virus protein VP39"/>
    <property type="match status" value="1"/>
</dbReference>
<reference evidence="2 3" key="1">
    <citation type="submission" date="2020-11" db="EMBL/GenBank/DDBJ databases">
        <title>Treponema Peruensis nv. sp., first commensal Treponema isolated from human feces.</title>
        <authorList>
            <person name="Belkhou C."/>
            <person name="Raes J."/>
        </authorList>
    </citation>
    <scope>NUCLEOTIDE SEQUENCE [LARGE SCALE GENOMIC DNA]</scope>
    <source>
        <strain evidence="2 3">RCC2812</strain>
    </source>
</reference>
<dbReference type="GO" id="GO:0008168">
    <property type="term" value="F:methyltransferase activity"/>
    <property type="evidence" value="ECO:0007669"/>
    <property type="project" value="UniProtKB-KW"/>
</dbReference>
<accession>A0A7T3RC74</accession>
<dbReference type="SUPFAM" id="SSF53335">
    <property type="entry name" value="S-adenosyl-L-methionine-dependent methyltransferases"/>
    <property type="match status" value="1"/>
</dbReference>
<organism evidence="2 3">
    <name type="scientific">Treponema peruense</name>
    <dbReference type="NCBI Taxonomy" id="2787628"/>
    <lineage>
        <taxon>Bacteria</taxon>
        <taxon>Pseudomonadati</taxon>
        <taxon>Spirochaetota</taxon>
        <taxon>Spirochaetia</taxon>
        <taxon>Spirochaetales</taxon>
        <taxon>Treponemataceae</taxon>
        <taxon>Treponema</taxon>
    </lineage>
</organism>
<feature type="domain" description="Ribosomal RNA methyltransferase FtsJ" evidence="1">
    <location>
        <begin position="162"/>
        <end position="255"/>
    </location>
</feature>
<name>A0A7T3RC74_9SPIR</name>
<dbReference type="Proteomes" id="UP000595224">
    <property type="component" value="Chromosome"/>
</dbReference>
<dbReference type="AlphaFoldDB" id="A0A7T3RC74"/>
<dbReference type="RefSeq" id="WP_198442185.1">
    <property type="nucleotide sequence ID" value="NZ_CBCSHE010000001.1"/>
</dbReference>
<gene>
    <name evidence="2" type="ORF">IWA51_09170</name>
</gene>
<keyword evidence="2" id="KW-0808">Transferase</keyword>
<dbReference type="KEGG" id="tper:IWA51_09170"/>
<evidence type="ECO:0000313" key="2">
    <source>
        <dbReference type="EMBL" id="QQA00438.1"/>
    </source>
</evidence>
<dbReference type="InterPro" id="IPR002877">
    <property type="entry name" value="RNA_MeTrfase_FtsJ_dom"/>
</dbReference>
<proteinExistence type="predicted"/>
<dbReference type="EMBL" id="CP064936">
    <property type="protein sequence ID" value="QQA00438.1"/>
    <property type="molecule type" value="Genomic_DNA"/>
</dbReference>
<keyword evidence="3" id="KW-1185">Reference proteome</keyword>
<dbReference type="InterPro" id="IPR029063">
    <property type="entry name" value="SAM-dependent_MTases_sf"/>
</dbReference>
<evidence type="ECO:0000313" key="3">
    <source>
        <dbReference type="Proteomes" id="UP000595224"/>
    </source>
</evidence>
<dbReference type="Pfam" id="PF01728">
    <property type="entry name" value="FtsJ"/>
    <property type="match status" value="1"/>
</dbReference>
<sequence length="328" mass="37253">MGVTIEKIPGAALLPYTDMKEMMLSELTRRLGVTLDGRNDYGDLVYLKNYDSDKIPYWCRTAMLEPSLVHFDSIGEAANVLRGMQRSWAPYTFTCFRRAALIQDKLPRVNLKARNFPFEIPRAPIGLYTLIDDKTMIVSAKTSSCLPAGSLLFNEDHENPPSRAYLKIQEALCMANHFFGAELPGPGQKCFEAGACPGGWTWVLVNAGSSVFAVDRSELAPSLMKNPLVTFRAHDAFTYTPKELGEFDWVLSDVICYPERLLEWIHVWLDSGKTKQMICTIKMQGEIDWNLVAEFEKIPFSKIVHLNYNKHELTFIHVEPKIEFSMVK</sequence>
<keyword evidence="2" id="KW-0489">Methyltransferase</keyword>
<protein>
    <submittedName>
        <fullName evidence="2">SAM-dependent methyltransferase</fullName>
    </submittedName>
</protein>
<dbReference type="PANTHER" id="PTHR37524">
    <property type="entry name" value="RIBOSOMAL RNA LARGE SUBUNIT METHYLTRANSFERASE M"/>
    <property type="match status" value="1"/>
</dbReference>